<feature type="compositionally biased region" description="Low complexity" evidence="1">
    <location>
        <begin position="71"/>
        <end position="96"/>
    </location>
</feature>
<dbReference type="VEuPathDB" id="FungiDB:P170DRAFT_4260"/>
<keyword evidence="3" id="KW-1185">Reference proteome</keyword>
<dbReference type="OrthoDB" id="4506360at2759"/>
<comment type="caution">
    <text evidence="2">The sequence shown here is derived from an EMBL/GenBank/DDBJ whole genome shotgun (WGS) entry which is preliminary data.</text>
</comment>
<evidence type="ECO:0000313" key="3">
    <source>
        <dbReference type="Proteomes" id="UP000234275"/>
    </source>
</evidence>
<organism evidence="2 3">
    <name type="scientific">Aspergillus steynii IBT 23096</name>
    <dbReference type="NCBI Taxonomy" id="1392250"/>
    <lineage>
        <taxon>Eukaryota</taxon>
        <taxon>Fungi</taxon>
        <taxon>Dikarya</taxon>
        <taxon>Ascomycota</taxon>
        <taxon>Pezizomycotina</taxon>
        <taxon>Eurotiomycetes</taxon>
        <taxon>Eurotiomycetidae</taxon>
        <taxon>Eurotiales</taxon>
        <taxon>Aspergillaceae</taxon>
        <taxon>Aspergillus</taxon>
        <taxon>Aspergillus subgen. Circumdati</taxon>
    </lineage>
</organism>
<proteinExistence type="predicted"/>
<dbReference type="Proteomes" id="UP000234275">
    <property type="component" value="Unassembled WGS sequence"/>
</dbReference>
<feature type="compositionally biased region" description="Low complexity" evidence="1">
    <location>
        <begin position="123"/>
        <end position="132"/>
    </location>
</feature>
<feature type="compositionally biased region" description="Basic and acidic residues" evidence="1">
    <location>
        <begin position="97"/>
        <end position="112"/>
    </location>
</feature>
<name>A0A2I2GLJ8_9EURO</name>
<sequence length="132" mass="13901">MLLPLTSEKSIRSTMAHQVVSTVRLDPEHNSCIGGRTVLTCRHCAGNAPSSCSGRGFNIFVCAHCNPAAAAQASTPDSSTPNSPASLSRSSSTSLSPKRDLRHNQPWKRFEDGNDGPGGGRVGTNTNRPRGS</sequence>
<feature type="region of interest" description="Disordered" evidence="1">
    <location>
        <begin position="71"/>
        <end position="132"/>
    </location>
</feature>
<accession>A0A2I2GLJ8</accession>
<gene>
    <name evidence="2" type="ORF">P170DRAFT_4260</name>
</gene>
<dbReference type="GeneID" id="36555381"/>
<dbReference type="EMBL" id="MSFO01000001">
    <property type="protein sequence ID" value="PLB53760.1"/>
    <property type="molecule type" value="Genomic_DNA"/>
</dbReference>
<protein>
    <submittedName>
        <fullName evidence="2">Uncharacterized protein</fullName>
    </submittedName>
</protein>
<evidence type="ECO:0000256" key="1">
    <source>
        <dbReference type="SAM" id="MobiDB-lite"/>
    </source>
</evidence>
<evidence type="ECO:0000313" key="2">
    <source>
        <dbReference type="EMBL" id="PLB53760.1"/>
    </source>
</evidence>
<reference evidence="2 3" key="1">
    <citation type="submission" date="2016-12" db="EMBL/GenBank/DDBJ databases">
        <title>The genomes of Aspergillus section Nigri reveals drivers in fungal speciation.</title>
        <authorList>
            <consortium name="DOE Joint Genome Institute"/>
            <person name="Vesth T.C."/>
            <person name="Nybo J."/>
            <person name="Theobald S."/>
            <person name="Brandl J."/>
            <person name="Frisvad J.C."/>
            <person name="Nielsen K.F."/>
            <person name="Lyhne E.K."/>
            <person name="Kogle M.E."/>
            <person name="Kuo A."/>
            <person name="Riley R."/>
            <person name="Clum A."/>
            <person name="Nolan M."/>
            <person name="Lipzen A."/>
            <person name="Salamov A."/>
            <person name="Henrissat B."/>
            <person name="Wiebenga A."/>
            <person name="De Vries R.P."/>
            <person name="Grigoriev I.V."/>
            <person name="Mortensen U.H."/>
            <person name="Andersen M.R."/>
            <person name="Baker S.E."/>
        </authorList>
    </citation>
    <scope>NUCLEOTIDE SEQUENCE [LARGE SCALE GENOMIC DNA]</scope>
    <source>
        <strain evidence="2 3">IBT 23096</strain>
    </source>
</reference>
<dbReference type="AlphaFoldDB" id="A0A2I2GLJ8"/>
<dbReference type="RefSeq" id="XP_024709062.1">
    <property type="nucleotide sequence ID" value="XM_024847682.1"/>
</dbReference>